<dbReference type="AlphaFoldDB" id="A0A4Z0A6K4"/>
<dbReference type="OrthoDB" id="3048335at2759"/>
<dbReference type="Proteomes" id="UP000298061">
    <property type="component" value="Unassembled WGS sequence"/>
</dbReference>
<accession>A0A4Z0A6K4</accession>
<evidence type="ECO:0000313" key="2">
    <source>
        <dbReference type="EMBL" id="TFY81983.1"/>
    </source>
</evidence>
<keyword evidence="3" id="KW-1185">Reference proteome</keyword>
<organism evidence="2 3">
    <name type="scientific">Hericium alpestre</name>
    <dbReference type="NCBI Taxonomy" id="135208"/>
    <lineage>
        <taxon>Eukaryota</taxon>
        <taxon>Fungi</taxon>
        <taxon>Dikarya</taxon>
        <taxon>Basidiomycota</taxon>
        <taxon>Agaricomycotina</taxon>
        <taxon>Agaricomycetes</taxon>
        <taxon>Russulales</taxon>
        <taxon>Hericiaceae</taxon>
        <taxon>Hericium</taxon>
    </lineage>
</organism>
<evidence type="ECO:0000256" key="1">
    <source>
        <dbReference type="SAM" id="MobiDB-lite"/>
    </source>
</evidence>
<proteinExistence type="predicted"/>
<sequence>MHKLSLNPDIASHDIALKASVTSHQYYKNESPEFREGMKALVEEHHCQAMADYKRQVEDPVTIEDQAWSLNSAFMFLQPIANIIADRYGQVVSIMMCEKVSDQDEVNVLSVHSNHTRGVVDEMWPHYNRQGFNQASNSLRNFGRALLLAPSPENSPSITPTALPSTMQAASSSIMPSTLNSSIGSPPTSGAMSSTDVRSKHSESTLMSTSEHLLDHVTWVPPELTSGEHLIPGQKWLKAYRESYLYMLNLHFGKDFEALVNAFFMHDEAWDFKPREVARLETYHCPEILGTFIQYARGWAKGYPINDVDYSQEFGLWYKSLQPEARIQGLTFWGQALAISQKPKDVTTWLNAVHDFGAVLDVLTPPHHQSKRCLTVSDSVSKPVAKKARRT</sequence>
<evidence type="ECO:0000313" key="3">
    <source>
        <dbReference type="Proteomes" id="UP000298061"/>
    </source>
</evidence>
<name>A0A4Z0A6K4_9AGAM</name>
<feature type="compositionally biased region" description="Polar residues" evidence="1">
    <location>
        <begin position="176"/>
        <end position="196"/>
    </location>
</feature>
<dbReference type="EMBL" id="SFCI01000154">
    <property type="protein sequence ID" value="TFY81983.1"/>
    <property type="molecule type" value="Genomic_DNA"/>
</dbReference>
<reference evidence="2 3" key="1">
    <citation type="submission" date="2019-02" db="EMBL/GenBank/DDBJ databases">
        <title>Genome sequencing of the rare red list fungi Hericium alpestre (H. flagellum).</title>
        <authorList>
            <person name="Buettner E."/>
            <person name="Kellner H."/>
        </authorList>
    </citation>
    <scope>NUCLEOTIDE SEQUENCE [LARGE SCALE GENOMIC DNA]</scope>
    <source>
        <strain evidence="2 3">DSM 108284</strain>
    </source>
</reference>
<gene>
    <name evidence="2" type="ORF">EWM64_g2028</name>
</gene>
<feature type="region of interest" description="Disordered" evidence="1">
    <location>
        <begin position="176"/>
        <end position="205"/>
    </location>
</feature>
<protein>
    <submittedName>
        <fullName evidence="2">Uncharacterized protein</fullName>
    </submittedName>
</protein>
<comment type="caution">
    <text evidence="2">The sequence shown here is derived from an EMBL/GenBank/DDBJ whole genome shotgun (WGS) entry which is preliminary data.</text>
</comment>